<dbReference type="Proteomes" id="UP001549146">
    <property type="component" value="Unassembled WGS sequence"/>
</dbReference>
<dbReference type="Pfam" id="PF13378">
    <property type="entry name" value="MR_MLE_C"/>
    <property type="match status" value="1"/>
</dbReference>
<keyword evidence="1" id="KW-0479">Metal-binding</keyword>
<reference evidence="3 4" key="1">
    <citation type="submission" date="2024-06" db="EMBL/GenBank/DDBJ databases">
        <title>Genomic Encyclopedia of Type Strains, Phase IV (KMG-IV): sequencing the most valuable type-strain genomes for metagenomic binning, comparative biology and taxonomic classification.</title>
        <authorList>
            <person name="Goeker M."/>
        </authorList>
    </citation>
    <scope>NUCLEOTIDE SEQUENCE [LARGE SCALE GENOMIC DNA]</scope>
    <source>
        <strain evidence="3 4">DSM 29388</strain>
    </source>
</reference>
<dbReference type="PANTHER" id="PTHR48073">
    <property type="entry name" value="O-SUCCINYLBENZOATE SYNTHASE-RELATED"/>
    <property type="match status" value="1"/>
</dbReference>
<evidence type="ECO:0000259" key="2">
    <source>
        <dbReference type="SMART" id="SM00922"/>
    </source>
</evidence>
<comment type="caution">
    <text evidence="3">The sequence shown here is derived from an EMBL/GenBank/DDBJ whole genome shotgun (WGS) entry which is preliminary data.</text>
</comment>
<dbReference type="SFLD" id="SFLDG00180">
    <property type="entry name" value="muconate_cycloisomerase"/>
    <property type="match status" value="1"/>
</dbReference>
<gene>
    <name evidence="3" type="ORF">ABID46_002432</name>
</gene>
<dbReference type="InterPro" id="IPR036849">
    <property type="entry name" value="Enolase-like_C_sf"/>
</dbReference>
<dbReference type="Gene3D" id="3.30.390.10">
    <property type="entry name" value="Enolase-like, N-terminal domain"/>
    <property type="match status" value="1"/>
</dbReference>
<protein>
    <submittedName>
        <fullName evidence="3">O-succinylbenzoate synthase</fullName>
    </submittedName>
</protein>
<dbReference type="InterPro" id="IPR029017">
    <property type="entry name" value="Enolase-like_N"/>
</dbReference>
<accession>A0ABV2LWJ6</accession>
<dbReference type="InterPro" id="IPR029065">
    <property type="entry name" value="Enolase_C-like"/>
</dbReference>
<proteinExistence type="predicted"/>
<dbReference type="InterPro" id="IPR013342">
    <property type="entry name" value="Mandelate_racemase_C"/>
</dbReference>
<organism evidence="3 4">
    <name type="scientific">Moheibacter stercoris</name>
    <dbReference type="NCBI Taxonomy" id="1628251"/>
    <lineage>
        <taxon>Bacteria</taxon>
        <taxon>Pseudomonadati</taxon>
        <taxon>Bacteroidota</taxon>
        <taxon>Flavobacteriia</taxon>
        <taxon>Flavobacteriales</taxon>
        <taxon>Weeksellaceae</taxon>
        <taxon>Moheibacter</taxon>
    </lineage>
</organism>
<name>A0ABV2LWJ6_9FLAO</name>
<dbReference type="InterPro" id="IPR018110">
    <property type="entry name" value="Mandel_Rmase/mucon_lact_enz_CS"/>
</dbReference>
<feature type="domain" description="Mandelate racemase/muconate lactonizing enzyme C-terminal" evidence="2">
    <location>
        <begin position="118"/>
        <end position="215"/>
    </location>
</feature>
<dbReference type="EMBL" id="JBEPMO010000020">
    <property type="protein sequence ID" value="MET3732841.1"/>
    <property type="molecule type" value="Genomic_DNA"/>
</dbReference>
<evidence type="ECO:0000313" key="3">
    <source>
        <dbReference type="EMBL" id="MET3732841.1"/>
    </source>
</evidence>
<dbReference type="PANTHER" id="PTHR48073:SF2">
    <property type="entry name" value="O-SUCCINYLBENZOATE SYNTHASE"/>
    <property type="match status" value="1"/>
</dbReference>
<dbReference type="PROSITE" id="PS00909">
    <property type="entry name" value="MR_MLE_2"/>
    <property type="match status" value="1"/>
</dbReference>
<keyword evidence="4" id="KW-1185">Reference proteome</keyword>
<sequence>MLTEKETFILKHHFPGDQQTEYLGEAGLFRGLSADDLPEYEKKLEEVCLTHSFDNKNWWEELRNFPSIQFGLEQIEQTISLHKGKKLEDRFNPILFPSDFTNGETGIPINGLIWMGGKQEMLAQIQDKLDKGFKCLKLKIGVDWTMEHEILKSLRSNFPKDLLEIRVDANGGFSFEEAKVVLDELYKLSIHSIEQPIKAKNWDNMAKLCAFTPTPIALDEELIGVFEKDQKREVLQSIKPQYIILKPSLVGGWKGSQEWIDFSNEMNIGWWITSALESNIGLNAIAQWTYTLNSPMPQGLGTGALFQNNFPSRLKVQGDQLFFM</sequence>
<evidence type="ECO:0000313" key="4">
    <source>
        <dbReference type="Proteomes" id="UP001549146"/>
    </source>
</evidence>
<dbReference type="SFLD" id="SFLDF00009">
    <property type="entry name" value="o-succinylbenzoate_synthase"/>
    <property type="match status" value="1"/>
</dbReference>
<dbReference type="CDD" id="cd03320">
    <property type="entry name" value="OSBS"/>
    <property type="match status" value="1"/>
</dbReference>
<dbReference type="SMART" id="SM00922">
    <property type="entry name" value="MR_MLE"/>
    <property type="match status" value="1"/>
</dbReference>
<dbReference type="SFLD" id="SFLDS00001">
    <property type="entry name" value="Enolase"/>
    <property type="match status" value="1"/>
</dbReference>
<evidence type="ECO:0000256" key="1">
    <source>
        <dbReference type="ARBA" id="ARBA00022723"/>
    </source>
</evidence>
<dbReference type="SUPFAM" id="SSF51604">
    <property type="entry name" value="Enolase C-terminal domain-like"/>
    <property type="match status" value="1"/>
</dbReference>
<dbReference type="Gene3D" id="3.20.20.120">
    <property type="entry name" value="Enolase-like C-terminal domain"/>
    <property type="match status" value="1"/>
</dbReference>